<evidence type="ECO:0000256" key="1">
    <source>
        <dbReference type="ARBA" id="ARBA00006996"/>
    </source>
</evidence>
<dbReference type="Pfam" id="PF00168">
    <property type="entry name" value="C2"/>
    <property type="match status" value="2"/>
</dbReference>
<dbReference type="GO" id="GO:0005886">
    <property type="term" value="C:plasma membrane"/>
    <property type="evidence" value="ECO:0007669"/>
    <property type="project" value="TreeGrafter"/>
</dbReference>
<keyword evidence="3" id="KW-0812">Transmembrane</keyword>
<feature type="domain" description="C2" evidence="4">
    <location>
        <begin position="183"/>
        <end position="303"/>
    </location>
</feature>
<dbReference type="FunFam" id="2.60.40.150:FF:000273">
    <property type="entry name" value="Predicted protein"/>
    <property type="match status" value="1"/>
</dbReference>
<proteinExistence type="inferred from homology"/>
<dbReference type="Gene3D" id="2.60.40.150">
    <property type="entry name" value="C2 domain"/>
    <property type="match status" value="2"/>
</dbReference>
<dbReference type="GO" id="GO:0000149">
    <property type="term" value="F:SNARE binding"/>
    <property type="evidence" value="ECO:0007669"/>
    <property type="project" value="TreeGrafter"/>
</dbReference>
<dbReference type="GO" id="GO:0005544">
    <property type="term" value="F:calcium-dependent phospholipid binding"/>
    <property type="evidence" value="ECO:0007669"/>
    <property type="project" value="TreeGrafter"/>
</dbReference>
<dbReference type="AlphaFoldDB" id="A0A6P4XDA2"/>
<dbReference type="GO" id="GO:0070382">
    <property type="term" value="C:exocytic vesicle"/>
    <property type="evidence" value="ECO:0007669"/>
    <property type="project" value="TreeGrafter"/>
</dbReference>
<comment type="similarity">
    <text evidence="1">Belongs to the synaptotagmin family.</text>
</comment>
<dbReference type="GO" id="GO:0098793">
    <property type="term" value="C:presynapse"/>
    <property type="evidence" value="ECO:0007669"/>
    <property type="project" value="GOC"/>
</dbReference>
<evidence type="ECO:0000259" key="4">
    <source>
        <dbReference type="PROSITE" id="PS50004"/>
    </source>
</evidence>
<dbReference type="GO" id="GO:0001786">
    <property type="term" value="F:phosphatidylserine binding"/>
    <property type="evidence" value="ECO:0007669"/>
    <property type="project" value="TreeGrafter"/>
</dbReference>
<evidence type="ECO:0000313" key="6">
    <source>
        <dbReference type="RefSeq" id="XP_019614545.1"/>
    </source>
</evidence>
<feature type="compositionally biased region" description="Basic and acidic residues" evidence="2">
    <location>
        <begin position="141"/>
        <end position="154"/>
    </location>
</feature>
<dbReference type="KEGG" id="bbel:109462432"/>
<dbReference type="GO" id="GO:0005509">
    <property type="term" value="F:calcium ion binding"/>
    <property type="evidence" value="ECO:0007669"/>
    <property type="project" value="TreeGrafter"/>
</dbReference>
<dbReference type="Proteomes" id="UP000515135">
    <property type="component" value="Unplaced"/>
</dbReference>
<feature type="domain" description="C2" evidence="4">
    <location>
        <begin position="333"/>
        <end position="469"/>
    </location>
</feature>
<dbReference type="OrthoDB" id="5915960at2759"/>
<keyword evidence="3" id="KW-1133">Transmembrane helix</keyword>
<dbReference type="SMART" id="SM00239">
    <property type="entry name" value="C2"/>
    <property type="match status" value="2"/>
</dbReference>
<feature type="region of interest" description="Disordered" evidence="2">
    <location>
        <begin position="112"/>
        <end position="179"/>
    </location>
</feature>
<dbReference type="InterPro" id="IPR000008">
    <property type="entry name" value="C2_dom"/>
</dbReference>
<dbReference type="CDD" id="cd00276">
    <property type="entry name" value="C2B_Synaptotagmin"/>
    <property type="match status" value="1"/>
</dbReference>
<name>A0A6P4XDA2_BRABE</name>
<dbReference type="GO" id="GO:0006906">
    <property type="term" value="P:vesicle fusion"/>
    <property type="evidence" value="ECO:0007669"/>
    <property type="project" value="TreeGrafter"/>
</dbReference>
<evidence type="ECO:0000256" key="3">
    <source>
        <dbReference type="SAM" id="Phobius"/>
    </source>
</evidence>
<evidence type="ECO:0000313" key="5">
    <source>
        <dbReference type="Proteomes" id="UP000515135"/>
    </source>
</evidence>
<organism evidence="5 6">
    <name type="scientific">Branchiostoma belcheri</name>
    <name type="common">Amphioxus</name>
    <dbReference type="NCBI Taxonomy" id="7741"/>
    <lineage>
        <taxon>Eukaryota</taxon>
        <taxon>Metazoa</taxon>
        <taxon>Chordata</taxon>
        <taxon>Cephalochordata</taxon>
        <taxon>Leptocardii</taxon>
        <taxon>Amphioxiformes</taxon>
        <taxon>Branchiostomatidae</taxon>
        <taxon>Branchiostoma</taxon>
    </lineage>
</organism>
<keyword evidence="3" id="KW-0472">Membrane</keyword>
<gene>
    <name evidence="6" type="primary">LOC109462432</name>
</gene>
<accession>A0A6P4XDA2</accession>
<dbReference type="PANTHER" id="PTHR10024">
    <property type="entry name" value="SYNAPTOTAGMIN"/>
    <property type="match status" value="1"/>
</dbReference>
<dbReference type="PANTHER" id="PTHR10024:SF351">
    <property type="entry name" value="SYNAPTOTAGMIN-4-LIKE"/>
    <property type="match status" value="1"/>
</dbReference>
<evidence type="ECO:0000256" key="2">
    <source>
        <dbReference type="SAM" id="MobiDB-lite"/>
    </source>
</evidence>
<sequence>MSSFLKKPVQEFERDTTLASMGSTDNLSAYAQTLIAVGAAVLCFLLLLGCTICWRLRAWNRRAKARQPSERLSVSLQGTPFGPTSSSSIKYTLDPPDVPAGFVSSVSSVTSTPFLPPSTPDPAEARVKRFSCPDPPSAELLGKRDNLRRSRTLESVEDGLIEESSSAVDADPPRGPLPPVSGSKTTLHFSLFHSAFDHTLTVTILGVSNLPRTFSMESAAFVKMWLLPSHQEPVQTTIRRKSFNPQFNESFKFKSMEREDISGCHLRFAVYVKQLWDKKDGFVGEVLFPGAEWERRDVPTTFSRELKSSKTKGEKLRKISSSLDLEDLDEKAKSCELFVLLQYQAMSNRMKVLIRKAENLTKKKMSLPVPGTADHYIIVRLLHRGNVKETKETKSASGVSPVWNQPFLFDIPSDQVEDYSLEFVVMRGRIYTRDGVIGSVLIGPAAPPSGVAHWNETLQPRARESARWHTIQPASGKFSPKRKLSKESYTKAEFNFSGSN</sequence>
<protein>
    <submittedName>
        <fullName evidence="6">Synaptotagmin-4-like isoform X1</fullName>
    </submittedName>
</protein>
<feature type="transmembrane region" description="Helical" evidence="3">
    <location>
        <begin position="29"/>
        <end position="54"/>
    </location>
</feature>
<dbReference type="PROSITE" id="PS50004">
    <property type="entry name" value="C2"/>
    <property type="match status" value="2"/>
</dbReference>
<reference evidence="6" key="1">
    <citation type="submission" date="2025-08" db="UniProtKB">
        <authorList>
            <consortium name="RefSeq"/>
        </authorList>
    </citation>
    <scope>IDENTIFICATION</scope>
    <source>
        <tissue evidence="6">Gonad</tissue>
    </source>
</reference>
<dbReference type="GO" id="GO:0030276">
    <property type="term" value="F:clathrin binding"/>
    <property type="evidence" value="ECO:0007669"/>
    <property type="project" value="TreeGrafter"/>
</dbReference>
<dbReference type="GeneID" id="109462432"/>
<dbReference type="GO" id="GO:0048791">
    <property type="term" value="P:calcium ion-regulated exocytosis of neurotransmitter"/>
    <property type="evidence" value="ECO:0007669"/>
    <property type="project" value="TreeGrafter"/>
</dbReference>
<dbReference type="GO" id="GO:0030424">
    <property type="term" value="C:axon"/>
    <property type="evidence" value="ECO:0007669"/>
    <property type="project" value="TreeGrafter"/>
</dbReference>
<dbReference type="InterPro" id="IPR035892">
    <property type="entry name" value="C2_domain_sf"/>
</dbReference>
<keyword evidence="5" id="KW-1185">Reference proteome</keyword>
<dbReference type="SUPFAM" id="SSF49562">
    <property type="entry name" value="C2 domain (Calcium/lipid-binding domain, CaLB)"/>
    <property type="match status" value="2"/>
</dbReference>
<dbReference type="RefSeq" id="XP_019614545.1">
    <property type="nucleotide sequence ID" value="XM_019758986.1"/>
</dbReference>